<keyword evidence="2" id="KW-1133">Transmembrane helix</keyword>
<evidence type="ECO:0000313" key="3">
    <source>
        <dbReference type="EMBL" id="RZB71802.1"/>
    </source>
</evidence>
<feature type="transmembrane region" description="Helical" evidence="2">
    <location>
        <begin position="24"/>
        <end position="44"/>
    </location>
</feature>
<gene>
    <name evidence="3" type="ORF">D0Y65_036289</name>
</gene>
<proteinExistence type="predicted"/>
<keyword evidence="2" id="KW-0812">Transmembrane</keyword>
<protein>
    <submittedName>
        <fullName evidence="3">Uncharacterized protein</fullName>
    </submittedName>
</protein>
<dbReference type="AlphaFoldDB" id="A0A445HE47"/>
<dbReference type="EMBL" id="QZWG01000013">
    <property type="protein sequence ID" value="RZB71802.1"/>
    <property type="molecule type" value="Genomic_DNA"/>
</dbReference>
<keyword evidence="2" id="KW-0472">Membrane</keyword>
<sequence>MTMGETPPPASVPPTGLLMKRCKFIWRLLLLSNLAFGGPFFLSICKCKTVLLNCRYGGAMAVWHNRFFKKCHQIAVALRVSYDSRHSLNGDEQHEQEQQHANSSGTTRTLRSTPHQHLHHDGNDGELHRDDNPSTTHTMNRGRWRPLLNGFFFCFIMVNFEASGGEEGEGDAPLPYDNNEDDYAGIGEDD</sequence>
<feature type="region of interest" description="Disordered" evidence="1">
    <location>
        <begin position="164"/>
        <end position="190"/>
    </location>
</feature>
<name>A0A445HE47_GLYSO</name>
<evidence type="ECO:0000313" key="4">
    <source>
        <dbReference type="Proteomes" id="UP000289340"/>
    </source>
</evidence>
<organism evidence="3 4">
    <name type="scientific">Glycine soja</name>
    <name type="common">Wild soybean</name>
    <dbReference type="NCBI Taxonomy" id="3848"/>
    <lineage>
        <taxon>Eukaryota</taxon>
        <taxon>Viridiplantae</taxon>
        <taxon>Streptophyta</taxon>
        <taxon>Embryophyta</taxon>
        <taxon>Tracheophyta</taxon>
        <taxon>Spermatophyta</taxon>
        <taxon>Magnoliopsida</taxon>
        <taxon>eudicotyledons</taxon>
        <taxon>Gunneridae</taxon>
        <taxon>Pentapetalae</taxon>
        <taxon>rosids</taxon>
        <taxon>fabids</taxon>
        <taxon>Fabales</taxon>
        <taxon>Fabaceae</taxon>
        <taxon>Papilionoideae</taxon>
        <taxon>50 kb inversion clade</taxon>
        <taxon>NPAAA clade</taxon>
        <taxon>indigoferoid/millettioid clade</taxon>
        <taxon>Phaseoleae</taxon>
        <taxon>Glycine</taxon>
        <taxon>Glycine subgen. Soja</taxon>
    </lineage>
</organism>
<accession>A0A445HE47</accession>
<evidence type="ECO:0000256" key="2">
    <source>
        <dbReference type="SAM" id="Phobius"/>
    </source>
</evidence>
<feature type="compositionally biased region" description="Polar residues" evidence="1">
    <location>
        <begin position="99"/>
        <end position="115"/>
    </location>
</feature>
<feature type="compositionally biased region" description="Acidic residues" evidence="1">
    <location>
        <begin position="178"/>
        <end position="190"/>
    </location>
</feature>
<comment type="caution">
    <text evidence="3">The sequence shown here is derived from an EMBL/GenBank/DDBJ whole genome shotgun (WGS) entry which is preliminary data.</text>
</comment>
<feature type="compositionally biased region" description="Basic and acidic residues" evidence="1">
    <location>
        <begin position="119"/>
        <end position="132"/>
    </location>
</feature>
<reference evidence="3 4" key="1">
    <citation type="submission" date="2018-09" db="EMBL/GenBank/DDBJ databases">
        <title>A high-quality reference genome of wild soybean provides a powerful tool to mine soybean genomes.</title>
        <authorList>
            <person name="Xie M."/>
            <person name="Chung C.Y.L."/>
            <person name="Li M.-W."/>
            <person name="Wong F.-L."/>
            <person name="Chan T.-F."/>
            <person name="Lam H.-M."/>
        </authorList>
    </citation>
    <scope>NUCLEOTIDE SEQUENCE [LARGE SCALE GENOMIC DNA]</scope>
    <source>
        <strain evidence="4">cv. W05</strain>
        <tissue evidence="3">Hypocotyl of etiolated seedlings</tissue>
    </source>
</reference>
<dbReference type="Proteomes" id="UP000289340">
    <property type="component" value="Chromosome 13"/>
</dbReference>
<evidence type="ECO:0000256" key="1">
    <source>
        <dbReference type="SAM" id="MobiDB-lite"/>
    </source>
</evidence>
<feature type="region of interest" description="Disordered" evidence="1">
    <location>
        <begin position="90"/>
        <end position="140"/>
    </location>
</feature>
<keyword evidence="4" id="KW-1185">Reference proteome</keyword>